<accession>A0A2T5GKP7</accession>
<organism evidence="5 6">
    <name type="scientific">Sphingomonas aurantiaca</name>
    <dbReference type="NCBI Taxonomy" id="185949"/>
    <lineage>
        <taxon>Bacteria</taxon>
        <taxon>Pseudomonadati</taxon>
        <taxon>Pseudomonadota</taxon>
        <taxon>Alphaproteobacteria</taxon>
        <taxon>Sphingomonadales</taxon>
        <taxon>Sphingomonadaceae</taxon>
        <taxon>Sphingomonas</taxon>
    </lineage>
</organism>
<keyword evidence="3" id="KW-0479">Metal-binding</keyword>
<feature type="binding site" evidence="3">
    <location>
        <position position="106"/>
    </location>
    <ligand>
        <name>substrate</name>
    </ligand>
</feature>
<keyword evidence="3" id="KW-0862">Zinc</keyword>
<comment type="cofactor">
    <cofactor evidence="3">
        <name>Zn(2+)</name>
        <dbReference type="ChEBI" id="CHEBI:29105"/>
    </cofactor>
    <text evidence="3">Binds 1 divalent metal cation per subunit.</text>
</comment>
<dbReference type="GO" id="GO:0019853">
    <property type="term" value="P:L-ascorbic acid biosynthetic process"/>
    <property type="evidence" value="ECO:0007669"/>
    <property type="project" value="TreeGrafter"/>
</dbReference>
<comment type="similarity">
    <text evidence="1">Belongs to the SMP-30/CGR1 family.</text>
</comment>
<feature type="binding site" evidence="3">
    <location>
        <position position="23"/>
    </location>
    <ligand>
        <name>a divalent metal cation</name>
        <dbReference type="ChEBI" id="CHEBI:60240"/>
    </ligand>
</feature>
<dbReference type="InterPro" id="IPR013658">
    <property type="entry name" value="SGL"/>
</dbReference>
<feature type="domain" description="SMP-30/Gluconolactonase/LRE-like region" evidence="4">
    <location>
        <begin position="21"/>
        <end position="259"/>
    </location>
</feature>
<gene>
    <name evidence="5" type="ORF">C8J26_2733</name>
</gene>
<evidence type="ECO:0000256" key="2">
    <source>
        <dbReference type="PIRSR" id="PIRSR605511-1"/>
    </source>
</evidence>
<feature type="binding site" evidence="3">
    <location>
        <position position="201"/>
    </location>
    <ligand>
        <name>a divalent metal cation</name>
        <dbReference type="ChEBI" id="CHEBI:60240"/>
    </ligand>
</feature>
<evidence type="ECO:0000256" key="3">
    <source>
        <dbReference type="PIRSR" id="PIRSR605511-2"/>
    </source>
</evidence>
<dbReference type="InterPro" id="IPR005511">
    <property type="entry name" value="SMP-30"/>
</dbReference>
<feature type="active site" description="Proton donor/acceptor" evidence="2">
    <location>
        <position position="201"/>
    </location>
</feature>
<feature type="binding site" evidence="3">
    <location>
        <position position="104"/>
    </location>
    <ligand>
        <name>substrate</name>
    </ligand>
</feature>
<dbReference type="PRINTS" id="PR01790">
    <property type="entry name" value="SMP30FAMILY"/>
</dbReference>
<keyword evidence="6" id="KW-1185">Reference proteome</keyword>
<sequence>MAVNGEVNGGVERVLGVGAMLGEGPLWLDDALWFVDIKQHRVHRFTPATGDHQTWTAPAQVGWVQPLADGGMLAGLQTGLHRFDPADGSFTHLHVVEPDSPGNRLNDSTVDAAGRLWFGSMDDGESAASGLIYRADADGVAPVVDGIVITNGPAISTDGATLYHCDTLAGTIHACTIREDGSLADTRIFAAVDVATQGYPDGPIVDAEGYVWVSFYGGWCVRRYSPDGKQVAEIRLPVSNVTKIAIGGPDGRTAYATTAAKGLSDDHRALQPYAGDVFAFDAGVAGQPAHRVATIAGRRIA</sequence>
<dbReference type="AlphaFoldDB" id="A0A2T5GKP7"/>
<evidence type="ECO:0000256" key="1">
    <source>
        <dbReference type="ARBA" id="ARBA00008853"/>
    </source>
</evidence>
<protein>
    <submittedName>
        <fullName evidence="5">Sugar lactone lactonase YvrE</fullName>
    </submittedName>
</protein>
<proteinExistence type="inferred from homology"/>
<dbReference type="GO" id="GO:0004341">
    <property type="term" value="F:gluconolactonase activity"/>
    <property type="evidence" value="ECO:0007669"/>
    <property type="project" value="TreeGrafter"/>
</dbReference>
<reference evidence="5 6" key="1">
    <citation type="submission" date="2018-04" db="EMBL/GenBank/DDBJ databases">
        <title>Genomic Encyclopedia of Type Strains, Phase III (KMG-III): the genomes of soil and plant-associated and newly described type strains.</title>
        <authorList>
            <person name="Whitman W."/>
        </authorList>
    </citation>
    <scope>NUCLEOTIDE SEQUENCE [LARGE SCALE GENOMIC DNA]</scope>
    <source>
        <strain evidence="5 6">MA101b</strain>
    </source>
</reference>
<dbReference type="PANTHER" id="PTHR10907">
    <property type="entry name" value="REGUCALCIN"/>
    <property type="match status" value="1"/>
</dbReference>
<evidence type="ECO:0000313" key="5">
    <source>
        <dbReference type="EMBL" id="PTQ59879.1"/>
    </source>
</evidence>
<evidence type="ECO:0000313" key="6">
    <source>
        <dbReference type="Proteomes" id="UP000244189"/>
    </source>
</evidence>
<dbReference type="RefSeq" id="WP_107958657.1">
    <property type="nucleotide sequence ID" value="NZ_JASPFP010000001.1"/>
</dbReference>
<dbReference type="Proteomes" id="UP000244189">
    <property type="component" value="Unassembled WGS sequence"/>
</dbReference>
<dbReference type="InterPro" id="IPR011042">
    <property type="entry name" value="6-blade_b-propeller_TolB-like"/>
</dbReference>
<dbReference type="EMBL" id="QAOG01000004">
    <property type="protein sequence ID" value="PTQ59879.1"/>
    <property type="molecule type" value="Genomic_DNA"/>
</dbReference>
<dbReference type="Pfam" id="PF08450">
    <property type="entry name" value="SGL"/>
    <property type="match status" value="1"/>
</dbReference>
<dbReference type="PANTHER" id="PTHR10907:SF47">
    <property type="entry name" value="REGUCALCIN"/>
    <property type="match status" value="1"/>
</dbReference>
<evidence type="ECO:0000259" key="4">
    <source>
        <dbReference type="Pfam" id="PF08450"/>
    </source>
</evidence>
<dbReference type="GO" id="GO:0005509">
    <property type="term" value="F:calcium ion binding"/>
    <property type="evidence" value="ECO:0007669"/>
    <property type="project" value="TreeGrafter"/>
</dbReference>
<comment type="caution">
    <text evidence="5">The sequence shown here is derived from an EMBL/GenBank/DDBJ whole genome shotgun (WGS) entry which is preliminary data.</text>
</comment>
<dbReference type="SUPFAM" id="SSF63829">
    <property type="entry name" value="Calcium-dependent phosphotriesterase"/>
    <property type="match status" value="1"/>
</dbReference>
<feature type="binding site" evidence="3">
    <location>
        <position position="151"/>
    </location>
    <ligand>
        <name>a divalent metal cation</name>
        <dbReference type="ChEBI" id="CHEBI:60240"/>
    </ligand>
</feature>
<name>A0A2T5GKP7_9SPHN</name>
<dbReference type="Gene3D" id="2.120.10.30">
    <property type="entry name" value="TolB, C-terminal domain"/>
    <property type="match status" value="1"/>
</dbReference>